<organism evidence="8 9">
    <name type="scientific">Asbolus verrucosus</name>
    <name type="common">Desert ironclad beetle</name>
    <dbReference type="NCBI Taxonomy" id="1661398"/>
    <lineage>
        <taxon>Eukaryota</taxon>
        <taxon>Metazoa</taxon>
        <taxon>Ecdysozoa</taxon>
        <taxon>Arthropoda</taxon>
        <taxon>Hexapoda</taxon>
        <taxon>Insecta</taxon>
        <taxon>Pterygota</taxon>
        <taxon>Neoptera</taxon>
        <taxon>Endopterygota</taxon>
        <taxon>Coleoptera</taxon>
        <taxon>Polyphaga</taxon>
        <taxon>Cucujiformia</taxon>
        <taxon>Tenebrionidae</taxon>
        <taxon>Pimeliinae</taxon>
        <taxon>Asbolus</taxon>
    </lineage>
</organism>
<accession>A0A482W0X8</accession>
<reference evidence="8 9" key="1">
    <citation type="submission" date="2017-03" db="EMBL/GenBank/DDBJ databases">
        <title>Genome of the blue death feigning beetle - Asbolus verrucosus.</title>
        <authorList>
            <person name="Rider S.D."/>
        </authorList>
    </citation>
    <scope>NUCLEOTIDE SEQUENCE [LARGE SCALE GENOMIC DNA]</scope>
    <source>
        <strain evidence="8">Butters</strain>
        <tissue evidence="8">Head and leg muscle</tissue>
    </source>
</reference>
<dbReference type="PANTHER" id="PTHR14319">
    <property type="entry name" value="FIVE-SPAN TRANSMEMBRANE PROTEIN M83"/>
    <property type="match status" value="1"/>
</dbReference>
<dbReference type="OrthoDB" id="69646at2759"/>
<evidence type="ECO:0000256" key="5">
    <source>
        <dbReference type="ARBA" id="ARBA00022989"/>
    </source>
</evidence>
<dbReference type="InterPro" id="IPR021910">
    <property type="entry name" value="NGX6/PGAP6/MYMK"/>
</dbReference>
<evidence type="ECO:0000256" key="1">
    <source>
        <dbReference type="ARBA" id="ARBA00004651"/>
    </source>
</evidence>
<dbReference type="EMBL" id="QDEB01039930">
    <property type="protein sequence ID" value="RZC38812.1"/>
    <property type="molecule type" value="Genomic_DNA"/>
</dbReference>
<evidence type="ECO:0000313" key="8">
    <source>
        <dbReference type="EMBL" id="RZC38812.1"/>
    </source>
</evidence>
<evidence type="ECO:0000256" key="6">
    <source>
        <dbReference type="ARBA" id="ARBA00023136"/>
    </source>
</evidence>
<keyword evidence="3" id="KW-1003">Cell membrane</keyword>
<evidence type="ECO:0000256" key="7">
    <source>
        <dbReference type="SAM" id="SignalP"/>
    </source>
</evidence>
<evidence type="ECO:0000256" key="2">
    <source>
        <dbReference type="ARBA" id="ARBA00005542"/>
    </source>
</evidence>
<proteinExistence type="inferred from homology"/>
<keyword evidence="5" id="KW-1133">Transmembrane helix</keyword>
<comment type="subcellular location">
    <subcellularLocation>
        <location evidence="1">Cell membrane</location>
        <topology evidence="1">Multi-pass membrane protein</topology>
    </subcellularLocation>
</comment>
<comment type="caution">
    <text evidence="8">The sequence shown here is derived from an EMBL/GenBank/DDBJ whole genome shotgun (WGS) entry which is preliminary data.</text>
</comment>
<sequence>MQWMFLIVFYTTTADGGSTEQLSEIRTAFLQKYKSYHDVGLMQFEVPRESAYVRFEFTADDAIPGCKIEKVLLYIKHNSPPVINPDGSKFPSDFKKIARPKTYYLEATGNTTDYLVVSPYFGYYYVSAVLPYVDPKYTPVQPPGLTRECKPFVQGRLLWSSRTILSITEVTVYRVFIFFPMCRFYIPEDVSHVTLFIDDLKLFNTTKYVVVRVQAGSFPSQEHSVKNLTITTNTTAAIMRFNTKGSQWYYLKFYFNERIFSFQEWSKLKFTLKYFHEISRENLTSSRIFSSDQINQVISYQLYNLVMDSSTESFSYFYRMYSFNSNNINVNSTHFVALQFKVRPQTDIGGTLRFQLSFESGRNDLQVIACIRPGELEVPTWPNLCVHNDGRNDAPLVLNATMTESSMLIPFPEAGVWFATFRLFCGECAPCRCPESCQNEFKECLDKCESTCIFSECNNCTVMCKIEVLHKAVCEQCDCDGPCIRHDDFCNSTVTFDIGSTSCVDSCGPHGRCMLFVGDGVVYASCLCLNNYRGK</sequence>
<gene>
    <name evidence="8" type="ORF">BDFB_003004</name>
</gene>
<feature type="chain" id="PRO_5019752183" evidence="7">
    <location>
        <begin position="17"/>
        <end position="535"/>
    </location>
</feature>
<dbReference type="PANTHER" id="PTHR14319:SF3">
    <property type="entry name" value="TRANSMEMBRANE PROTEIN-LIKE PROTEIN"/>
    <property type="match status" value="1"/>
</dbReference>
<dbReference type="AlphaFoldDB" id="A0A482W0X8"/>
<keyword evidence="9" id="KW-1185">Reference proteome</keyword>
<feature type="signal peptide" evidence="7">
    <location>
        <begin position="1"/>
        <end position="16"/>
    </location>
</feature>
<protein>
    <submittedName>
        <fullName evidence="8">Uncharacterized protein</fullName>
    </submittedName>
</protein>
<keyword evidence="6" id="KW-0472">Membrane</keyword>
<evidence type="ECO:0000313" key="9">
    <source>
        <dbReference type="Proteomes" id="UP000292052"/>
    </source>
</evidence>
<evidence type="ECO:0000256" key="3">
    <source>
        <dbReference type="ARBA" id="ARBA00022475"/>
    </source>
</evidence>
<keyword evidence="4" id="KW-0812">Transmembrane</keyword>
<name>A0A482W0X8_ASBVE</name>
<dbReference type="GO" id="GO:0005886">
    <property type="term" value="C:plasma membrane"/>
    <property type="evidence" value="ECO:0007669"/>
    <property type="project" value="UniProtKB-SubCell"/>
</dbReference>
<evidence type="ECO:0000256" key="4">
    <source>
        <dbReference type="ARBA" id="ARBA00022692"/>
    </source>
</evidence>
<comment type="similarity">
    <text evidence="2">Belongs to the TMEM8 family.</text>
</comment>
<dbReference type="Proteomes" id="UP000292052">
    <property type="component" value="Unassembled WGS sequence"/>
</dbReference>
<keyword evidence="7" id="KW-0732">Signal</keyword>